<evidence type="ECO:0000259" key="15">
    <source>
        <dbReference type="PROSITE" id="PS50878"/>
    </source>
</evidence>
<dbReference type="Proteomes" id="UP000001811">
    <property type="component" value="Chromosome 1"/>
</dbReference>
<dbReference type="GeneTree" id="ENSGT00940000165826"/>
<sequence>MDRAGNPLEQKTDKCSQSLVLHYMDDILLATQNNHTMLVAFTALQKQLTNNGLQIAPEKIQSQTVVQYLGLKVTPTKVMPLDFNISTHDVKTLNDLQRLCGHLNWIRPYYKLTTEEMQPLFRLLEGDSNLNSPRQLTPQAKEVIFMFEQRLKTTAMQHCDPAQEIQILIFIEFRYPYALLWQGGPLLFIYPHDHLPQVILPYEEALGNLAIQAANKALELSERVPHRCVTLFDSQVIRERGKEVWQWAHMMAHLNIEIDNHYPSHPFISFCKNVPVHYFKRVYNNPITNAPIAFTDGAKGGTGSAVVGAQCHFILTMSPSPQHAELAIVSKILLLYTQPINVLSDSAYVVNAVKLMLSPVILSRHSTVFPYLDAVHQAIYTRVTPLFIGHIRVHSQLPGPLALGNHLADQYSRFQLACLALELAKEFHQKWHVNSLTLSKRFNIPLAKAKDIVHTCERCVIHVPLPAPTGANPRGLYPCHNWQMDITHIPSFGRVNCVHVTVDTYSGVVMASAMAKESTTCVVQHCLQCFATWGTPQVIKTVNGPTYTSAKFRDFLIQFSIQHVTGIPYNPQGQGIVERTNQYLKLIINKQKGGVGVLSSSPKDILNTALYTINFLNQKSDGTTPAERHARTAEKPSKEWVMWKDPQDNQWKGPFPILQRVRGAVCFLPQDATRPVWTSERRTRRLDKPSKDDAYHLEQDEEIADAPPPPEDPPNHRNQQL</sequence>
<feature type="DNA-binding region" description="Integrase-type" evidence="12">
    <location>
        <begin position="639"/>
        <end position="688"/>
    </location>
</feature>
<keyword evidence="3" id="KW-0548">Nucleotidyltransferase</keyword>
<evidence type="ECO:0000256" key="8">
    <source>
        <dbReference type="ARBA" id="ARBA00022908"/>
    </source>
</evidence>
<dbReference type="Pfam" id="PF00665">
    <property type="entry name" value="rve"/>
    <property type="match status" value="1"/>
</dbReference>
<dbReference type="PROSITE" id="PS50876">
    <property type="entry name" value="ZF_INTEGRASE"/>
    <property type="match status" value="1"/>
</dbReference>
<feature type="domain" description="Integrase-type" evidence="14">
    <location>
        <begin position="419"/>
        <end position="460"/>
    </location>
</feature>
<dbReference type="PROSITE" id="PS51027">
    <property type="entry name" value="INTEGRASE_DBD"/>
    <property type="match status" value="1"/>
</dbReference>
<feature type="domain" description="Reverse transcriptase" evidence="15">
    <location>
        <begin position="1"/>
        <end position="73"/>
    </location>
</feature>
<dbReference type="InterPro" id="IPR003308">
    <property type="entry name" value="Integrase_Zn-bd_dom_N"/>
</dbReference>
<dbReference type="GO" id="GO:0015074">
    <property type="term" value="P:DNA integration"/>
    <property type="evidence" value="ECO:0007669"/>
    <property type="project" value="UniProtKB-KW"/>
</dbReference>
<evidence type="ECO:0000259" key="14">
    <source>
        <dbReference type="PROSITE" id="PS50876"/>
    </source>
</evidence>
<dbReference type="Ensembl" id="ENSOCUT00000059917.1">
    <property type="protein sequence ID" value="ENSOCUP00000045926.1"/>
    <property type="gene ID" value="ENSOCUG00000033184.1"/>
</dbReference>
<dbReference type="STRING" id="9986.ENSOCUP00000045926"/>
<evidence type="ECO:0000256" key="11">
    <source>
        <dbReference type="PROSITE-ProRule" id="PRU00450"/>
    </source>
</evidence>
<accession>A0A5F9DJH5</accession>
<reference evidence="19" key="3">
    <citation type="submission" date="2025-09" db="UniProtKB">
        <authorList>
            <consortium name="Ensembl"/>
        </authorList>
    </citation>
    <scope>IDENTIFICATION</scope>
    <source>
        <strain evidence="19">Thorbecke</strain>
    </source>
</reference>
<dbReference type="PROSITE" id="PS50878">
    <property type="entry name" value="RT_POL"/>
    <property type="match status" value="1"/>
</dbReference>
<dbReference type="Pfam" id="PF02022">
    <property type="entry name" value="Integrase_Zn"/>
    <property type="match status" value="1"/>
</dbReference>
<evidence type="ECO:0000256" key="10">
    <source>
        <dbReference type="ARBA" id="ARBA00023125"/>
    </source>
</evidence>
<keyword evidence="7" id="KW-0378">Hydrolase</keyword>
<feature type="domain" description="Integrase-type" evidence="18">
    <location>
        <begin position="639"/>
        <end position="688"/>
    </location>
</feature>
<keyword evidence="4" id="KW-0540">Nuclease</keyword>
<dbReference type="SUPFAM" id="SSF53098">
    <property type="entry name" value="Ribonuclease H-like"/>
    <property type="match status" value="2"/>
</dbReference>
<dbReference type="Gene3D" id="1.10.10.200">
    <property type="match status" value="1"/>
</dbReference>
<dbReference type="GO" id="GO:0003677">
    <property type="term" value="F:DNA binding"/>
    <property type="evidence" value="ECO:0007669"/>
    <property type="project" value="UniProtKB-KW"/>
</dbReference>
<dbReference type="SUPFAM" id="SSF46919">
    <property type="entry name" value="N-terminal Zn binding domain of HIV integrase"/>
    <property type="match status" value="1"/>
</dbReference>
<dbReference type="AlphaFoldDB" id="A0A5F9DJH5"/>
<dbReference type="InterPro" id="IPR043502">
    <property type="entry name" value="DNA/RNA_pol_sf"/>
</dbReference>
<keyword evidence="6" id="KW-0255">Endonuclease</keyword>
<dbReference type="Gene3D" id="3.30.420.10">
    <property type="entry name" value="Ribonuclease H-like superfamily/Ribonuclease H"/>
    <property type="match status" value="2"/>
</dbReference>
<comment type="similarity">
    <text evidence="1">Belongs to the beta type-B retroviral polymerase family. HERV class-II K(HML-2) pol subfamily.</text>
</comment>
<dbReference type="PROSITE" id="PS50879">
    <property type="entry name" value="RNASE_H_1"/>
    <property type="match status" value="1"/>
</dbReference>
<organism evidence="19 20">
    <name type="scientific">Oryctolagus cuniculus</name>
    <name type="common">Rabbit</name>
    <dbReference type="NCBI Taxonomy" id="9986"/>
    <lineage>
        <taxon>Eukaryota</taxon>
        <taxon>Metazoa</taxon>
        <taxon>Chordata</taxon>
        <taxon>Craniata</taxon>
        <taxon>Vertebrata</taxon>
        <taxon>Euteleostomi</taxon>
        <taxon>Mammalia</taxon>
        <taxon>Eutheria</taxon>
        <taxon>Euarchontoglires</taxon>
        <taxon>Glires</taxon>
        <taxon>Lagomorpha</taxon>
        <taxon>Leporidae</taxon>
        <taxon>Oryctolagus</taxon>
    </lineage>
</organism>
<dbReference type="InterPro" id="IPR000477">
    <property type="entry name" value="RT_dom"/>
</dbReference>
<dbReference type="InterPro" id="IPR002156">
    <property type="entry name" value="RNaseH_domain"/>
</dbReference>
<dbReference type="InterPro" id="IPR017856">
    <property type="entry name" value="Integrase-like_N"/>
</dbReference>
<dbReference type="SMR" id="A0A5F9DJH5"/>
<dbReference type="SUPFAM" id="SSF50122">
    <property type="entry name" value="DNA-binding domain of retroviral integrase"/>
    <property type="match status" value="1"/>
</dbReference>
<proteinExistence type="inferred from homology"/>
<dbReference type="Gene3D" id="3.30.70.270">
    <property type="match status" value="2"/>
</dbReference>
<evidence type="ECO:0000313" key="20">
    <source>
        <dbReference type="Proteomes" id="UP000001811"/>
    </source>
</evidence>
<reference evidence="19" key="2">
    <citation type="submission" date="2025-08" db="UniProtKB">
        <authorList>
            <consortium name="Ensembl"/>
        </authorList>
    </citation>
    <scope>IDENTIFICATION</scope>
    <source>
        <strain evidence="19">Thorbecke</strain>
    </source>
</reference>
<feature type="domain" description="Integrase catalytic" evidence="17">
    <location>
        <begin position="474"/>
        <end position="633"/>
    </location>
</feature>
<dbReference type="InParanoid" id="A0A5F9DJH5"/>
<dbReference type="Pfam" id="PF00552">
    <property type="entry name" value="IN_DBD_C"/>
    <property type="match status" value="1"/>
</dbReference>
<keyword evidence="9" id="KW-0695">RNA-directed DNA polymerase</keyword>
<protein>
    <submittedName>
        <fullName evidence="19">Uncharacterized protein</fullName>
    </submittedName>
</protein>
<evidence type="ECO:0000256" key="4">
    <source>
        <dbReference type="ARBA" id="ARBA00022722"/>
    </source>
</evidence>
<evidence type="ECO:0000259" key="18">
    <source>
        <dbReference type="PROSITE" id="PS51027"/>
    </source>
</evidence>
<evidence type="ECO:0000313" key="19">
    <source>
        <dbReference type="Ensembl" id="ENSOCUP00000045926.1"/>
    </source>
</evidence>
<dbReference type="PROSITE" id="PS50994">
    <property type="entry name" value="INTEGRASE"/>
    <property type="match status" value="1"/>
</dbReference>
<keyword evidence="8" id="KW-0229">DNA integration</keyword>
<name>A0A5F9DJH5_RABIT</name>
<dbReference type="EMBL" id="AAGW02038068">
    <property type="status" value="NOT_ANNOTATED_CDS"/>
    <property type="molecule type" value="Genomic_DNA"/>
</dbReference>
<keyword evidence="11" id="KW-0862">Zinc</keyword>
<keyword evidence="10" id="KW-0238">DNA-binding</keyword>
<keyword evidence="11" id="KW-0863">Zinc-finger</keyword>
<dbReference type="SUPFAM" id="SSF56672">
    <property type="entry name" value="DNA/RNA polymerases"/>
    <property type="match status" value="1"/>
</dbReference>
<keyword evidence="2" id="KW-0808">Transferase</keyword>
<evidence type="ECO:0000256" key="6">
    <source>
        <dbReference type="ARBA" id="ARBA00022759"/>
    </source>
</evidence>
<dbReference type="Gene3D" id="2.30.30.10">
    <property type="entry name" value="Integrase, C-terminal domain superfamily, retroviral"/>
    <property type="match status" value="1"/>
</dbReference>
<dbReference type="InterPro" id="IPR001037">
    <property type="entry name" value="Integrase_C_retrovir"/>
</dbReference>
<evidence type="ECO:0000256" key="2">
    <source>
        <dbReference type="ARBA" id="ARBA00022679"/>
    </source>
</evidence>
<dbReference type="PANTHER" id="PTHR41694">
    <property type="entry name" value="ENDOGENOUS RETROVIRUS GROUP K MEMBER POL PROTEIN"/>
    <property type="match status" value="1"/>
</dbReference>
<dbReference type="PANTHER" id="PTHR41694:SF3">
    <property type="entry name" value="RNA-DIRECTED DNA POLYMERASE-RELATED"/>
    <property type="match status" value="1"/>
</dbReference>
<dbReference type="InterPro" id="IPR001584">
    <property type="entry name" value="Integrase_cat-core"/>
</dbReference>
<dbReference type="GO" id="GO:0003964">
    <property type="term" value="F:RNA-directed DNA polymerase activity"/>
    <property type="evidence" value="ECO:0007669"/>
    <property type="project" value="UniProtKB-KW"/>
</dbReference>
<evidence type="ECO:0000256" key="12">
    <source>
        <dbReference type="PROSITE-ProRule" id="PRU00506"/>
    </source>
</evidence>
<evidence type="ECO:0000259" key="17">
    <source>
        <dbReference type="PROSITE" id="PS50994"/>
    </source>
</evidence>
<dbReference type="GO" id="GO:0008270">
    <property type="term" value="F:zinc ion binding"/>
    <property type="evidence" value="ECO:0007669"/>
    <property type="project" value="UniProtKB-KW"/>
</dbReference>
<feature type="compositionally biased region" description="Basic and acidic residues" evidence="13">
    <location>
        <begin position="686"/>
        <end position="698"/>
    </location>
</feature>
<keyword evidence="20" id="KW-1185">Reference proteome</keyword>
<evidence type="ECO:0000256" key="1">
    <source>
        <dbReference type="ARBA" id="ARBA00010879"/>
    </source>
</evidence>
<dbReference type="GO" id="GO:0004523">
    <property type="term" value="F:RNA-DNA hybrid ribonuclease activity"/>
    <property type="evidence" value="ECO:0007669"/>
    <property type="project" value="InterPro"/>
</dbReference>
<feature type="domain" description="RNase H type-1" evidence="16">
    <location>
        <begin position="287"/>
        <end position="417"/>
    </location>
</feature>
<dbReference type="InterPro" id="IPR043128">
    <property type="entry name" value="Rev_trsase/Diguanyl_cyclase"/>
</dbReference>
<evidence type="ECO:0000256" key="5">
    <source>
        <dbReference type="ARBA" id="ARBA00022723"/>
    </source>
</evidence>
<dbReference type="Pfam" id="PF00078">
    <property type="entry name" value="RVT_1"/>
    <property type="match status" value="1"/>
</dbReference>
<evidence type="ECO:0000256" key="13">
    <source>
        <dbReference type="SAM" id="MobiDB-lite"/>
    </source>
</evidence>
<evidence type="ECO:0000256" key="3">
    <source>
        <dbReference type="ARBA" id="ARBA00022695"/>
    </source>
</evidence>
<evidence type="ECO:0000259" key="16">
    <source>
        <dbReference type="PROSITE" id="PS50879"/>
    </source>
</evidence>
<reference evidence="19 20" key="1">
    <citation type="journal article" date="2011" name="Nature">
        <title>A high-resolution map of human evolutionary constraint using 29 mammals.</title>
        <authorList>
            <person name="Lindblad-Toh K."/>
            <person name="Garber M."/>
            <person name="Zuk O."/>
            <person name="Lin M.F."/>
            <person name="Parker B.J."/>
            <person name="Washietl S."/>
            <person name="Kheradpour P."/>
            <person name="Ernst J."/>
            <person name="Jordan G."/>
            <person name="Mauceli E."/>
            <person name="Ward L.D."/>
            <person name="Lowe C.B."/>
            <person name="Holloway A.K."/>
            <person name="Clamp M."/>
            <person name="Gnerre S."/>
            <person name="Alfoldi J."/>
            <person name="Beal K."/>
            <person name="Chang J."/>
            <person name="Clawson H."/>
            <person name="Cuff J."/>
            <person name="Di Palma F."/>
            <person name="Fitzgerald S."/>
            <person name="Flicek P."/>
            <person name="Guttman M."/>
            <person name="Hubisz M.J."/>
            <person name="Jaffe D.B."/>
            <person name="Jungreis I."/>
            <person name="Kent W.J."/>
            <person name="Kostka D."/>
            <person name="Lara M."/>
            <person name="Martins A.L."/>
            <person name="Massingham T."/>
            <person name="Moltke I."/>
            <person name="Raney B.J."/>
            <person name="Rasmussen M.D."/>
            <person name="Robinson J."/>
            <person name="Stark A."/>
            <person name="Vilella A.J."/>
            <person name="Wen J."/>
            <person name="Xie X."/>
            <person name="Zody M.C."/>
            <person name="Baldwin J."/>
            <person name="Bloom T."/>
            <person name="Chin C.W."/>
            <person name="Heiman D."/>
            <person name="Nicol R."/>
            <person name="Nusbaum C."/>
            <person name="Young S."/>
            <person name="Wilkinson J."/>
            <person name="Worley K.C."/>
            <person name="Kovar C.L."/>
            <person name="Muzny D.M."/>
            <person name="Gibbs R.A."/>
            <person name="Cree A."/>
            <person name="Dihn H.H."/>
            <person name="Fowler G."/>
            <person name="Jhangiani S."/>
            <person name="Joshi V."/>
            <person name="Lee S."/>
            <person name="Lewis L.R."/>
            <person name="Nazareth L.V."/>
            <person name="Okwuonu G."/>
            <person name="Santibanez J."/>
            <person name="Warren W.C."/>
            <person name="Mardis E.R."/>
            <person name="Weinstock G.M."/>
            <person name="Wilson R.K."/>
            <person name="Delehaunty K."/>
            <person name="Dooling D."/>
            <person name="Fronik C."/>
            <person name="Fulton L."/>
            <person name="Fulton B."/>
            <person name="Graves T."/>
            <person name="Minx P."/>
            <person name="Sodergren E."/>
            <person name="Birney E."/>
            <person name="Margulies E.H."/>
            <person name="Herrero J."/>
            <person name="Green E.D."/>
            <person name="Haussler D."/>
            <person name="Siepel A."/>
            <person name="Goldman N."/>
            <person name="Pollard K.S."/>
            <person name="Pedersen J.S."/>
            <person name="Lander E.S."/>
            <person name="Kellis M."/>
        </authorList>
    </citation>
    <scope>NUCLEOTIDE SEQUENCE [LARGE SCALE GENOMIC DNA]</scope>
    <source>
        <strain evidence="19 20">Thorbecke inbred</strain>
    </source>
</reference>
<dbReference type="InterPro" id="IPR036397">
    <property type="entry name" value="RNaseH_sf"/>
</dbReference>
<evidence type="ECO:0000256" key="9">
    <source>
        <dbReference type="ARBA" id="ARBA00022918"/>
    </source>
</evidence>
<dbReference type="Pfam" id="PF06817">
    <property type="entry name" value="RVT_thumb"/>
    <property type="match status" value="1"/>
</dbReference>
<dbReference type="GO" id="GO:0035613">
    <property type="term" value="F:RNA stem-loop binding"/>
    <property type="evidence" value="ECO:0007669"/>
    <property type="project" value="TreeGrafter"/>
</dbReference>
<dbReference type="InterPro" id="IPR036862">
    <property type="entry name" value="Integrase_C_dom_sf_retrovir"/>
</dbReference>
<dbReference type="InterPro" id="IPR012337">
    <property type="entry name" value="RNaseH-like_sf"/>
</dbReference>
<dbReference type="Bgee" id="ENSOCUG00000033184">
    <property type="expression patterns" value="Expressed in testis"/>
</dbReference>
<feature type="region of interest" description="Disordered" evidence="13">
    <location>
        <begin position="679"/>
        <end position="721"/>
    </location>
</feature>
<keyword evidence="5" id="KW-0479">Metal-binding</keyword>
<dbReference type="InterPro" id="IPR010661">
    <property type="entry name" value="RVT_thumb"/>
</dbReference>
<evidence type="ECO:0000256" key="7">
    <source>
        <dbReference type="ARBA" id="ARBA00022801"/>
    </source>
</evidence>